<dbReference type="InterPro" id="IPR007037">
    <property type="entry name" value="SIP_rossman_dom"/>
</dbReference>
<dbReference type="InterPro" id="IPR039374">
    <property type="entry name" value="SIP_fam"/>
</dbReference>
<dbReference type="PANTHER" id="PTHR30157:SF0">
    <property type="entry name" value="NADPH-DEPENDENT FERRIC-CHELATE REDUCTASE"/>
    <property type="match status" value="1"/>
</dbReference>
<dbReference type="RefSeq" id="WP_254419205.1">
    <property type="nucleotide sequence ID" value="NZ_BAAAJB010000002.1"/>
</dbReference>
<dbReference type="InterPro" id="IPR013113">
    <property type="entry name" value="SIP_FAD-bd"/>
</dbReference>
<evidence type="ECO:0000313" key="2">
    <source>
        <dbReference type="EMBL" id="USY20072.1"/>
    </source>
</evidence>
<dbReference type="InterPro" id="IPR039261">
    <property type="entry name" value="FNR_nucleotide-bd"/>
</dbReference>
<dbReference type="PROSITE" id="PS51384">
    <property type="entry name" value="FAD_FR"/>
    <property type="match status" value="1"/>
</dbReference>
<sequence length="256" mass="28312">MTDKAVRRGSANPLARHFDQYRSEGVVTEVGQVTPTLRRIRIRSGELTGREYSPGQHVRVEIRDPLSLYGIVRPSETLRTYTIRDHSRERGEFEVWSHLYEGEGIGLRWARSVRAGDPVRLWGPQGEPELDRAPYYLFVGEETGACAFEPLLFTLGPNVRTFGVLESDTSEDEVPVAGLGQDVRVHRNGASAASSPLLPAAVAAMELPSDPGFALVAGEARTGQAVRAHLVNERGWPRKAVRVTAFWTPGRKGLHH</sequence>
<evidence type="ECO:0000259" key="1">
    <source>
        <dbReference type="PROSITE" id="PS51384"/>
    </source>
</evidence>
<dbReference type="Pfam" id="PF08021">
    <property type="entry name" value="FAD_binding_9"/>
    <property type="match status" value="1"/>
</dbReference>
<proteinExistence type="predicted"/>
<dbReference type="CDD" id="cd06193">
    <property type="entry name" value="siderophore_interacting"/>
    <property type="match status" value="1"/>
</dbReference>
<protein>
    <submittedName>
        <fullName evidence="2">Siderophore-interacting protein</fullName>
    </submittedName>
</protein>
<dbReference type="Gene3D" id="3.40.50.80">
    <property type="entry name" value="Nucleotide-binding domain of ferredoxin-NADP reductase (FNR) module"/>
    <property type="match status" value="1"/>
</dbReference>
<dbReference type="InterPro" id="IPR017938">
    <property type="entry name" value="Riboflavin_synthase-like_b-brl"/>
</dbReference>
<feature type="domain" description="FAD-binding FR-type" evidence="1">
    <location>
        <begin position="20"/>
        <end position="131"/>
    </location>
</feature>
<keyword evidence="3" id="KW-1185">Reference proteome</keyword>
<dbReference type="Pfam" id="PF04954">
    <property type="entry name" value="SIP"/>
    <property type="match status" value="1"/>
</dbReference>
<organism evidence="2 3">
    <name type="scientific">Nocardiopsis exhalans</name>
    <dbReference type="NCBI Taxonomy" id="163604"/>
    <lineage>
        <taxon>Bacteria</taxon>
        <taxon>Bacillati</taxon>
        <taxon>Actinomycetota</taxon>
        <taxon>Actinomycetes</taxon>
        <taxon>Streptosporangiales</taxon>
        <taxon>Nocardiopsidaceae</taxon>
        <taxon>Nocardiopsis</taxon>
    </lineage>
</organism>
<dbReference type="InterPro" id="IPR017927">
    <property type="entry name" value="FAD-bd_FR_type"/>
</dbReference>
<dbReference type="EMBL" id="CP099837">
    <property type="protein sequence ID" value="USY20072.1"/>
    <property type="molecule type" value="Genomic_DNA"/>
</dbReference>
<dbReference type="Gene3D" id="2.40.30.10">
    <property type="entry name" value="Translation factors"/>
    <property type="match status" value="1"/>
</dbReference>
<name>A0ABY5D6R9_9ACTN</name>
<dbReference type="SUPFAM" id="SSF63380">
    <property type="entry name" value="Riboflavin synthase domain-like"/>
    <property type="match status" value="1"/>
</dbReference>
<accession>A0ABY5D6R9</accession>
<dbReference type="PANTHER" id="PTHR30157">
    <property type="entry name" value="FERRIC REDUCTASE, NADPH-DEPENDENT"/>
    <property type="match status" value="1"/>
</dbReference>
<reference evidence="2" key="1">
    <citation type="submission" date="2022-06" db="EMBL/GenBank/DDBJ databases">
        <authorList>
            <person name="Ping M."/>
        </authorList>
    </citation>
    <scope>NUCLEOTIDE SEQUENCE</scope>
    <source>
        <strain evidence="2">JCM11759T</strain>
    </source>
</reference>
<dbReference type="Proteomes" id="UP001055940">
    <property type="component" value="Chromosome"/>
</dbReference>
<gene>
    <name evidence="2" type="ORF">NE857_33445</name>
</gene>
<evidence type="ECO:0000313" key="3">
    <source>
        <dbReference type="Proteomes" id="UP001055940"/>
    </source>
</evidence>